<evidence type="ECO:0000256" key="2">
    <source>
        <dbReference type="ARBA" id="ARBA00024867"/>
    </source>
</evidence>
<evidence type="ECO:0000256" key="4">
    <source>
        <dbReference type="SAM" id="Phobius"/>
    </source>
</evidence>
<feature type="domain" description="Response regulatory" evidence="5">
    <location>
        <begin position="377"/>
        <end position="492"/>
    </location>
</feature>
<dbReference type="RefSeq" id="WP_073112698.1">
    <property type="nucleotide sequence ID" value="NZ_FQZY01000068.1"/>
</dbReference>
<evidence type="ECO:0000259" key="6">
    <source>
        <dbReference type="PROSITE" id="PS50887"/>
    </source>
</evidence>
<protein>
    <recommendedName>
        <fullName evidence="1">Stage 0 sporulation protein A homolog</fullName>
    </recommendedName>
</protein>
<dbReference type="EMBL" id="FQZY01000068">
    <property type="protein sequence ID" value="SHK65126.1"/>
    <property type="molecule type" value="Genomic_DNA"/>
</dbReference>
<dbReference type="SMART" id="SM00267">
    <property type="entry name" value="GGDEF"/>
    <property type="match status" value="1"/>
</dbReference>
<dbReference type="NCBIfam" id="TIGR00254">
    <property type="entry name" value="GGDEF"/>
    <property type="match status" value="1"/>
</dbReference>
<comment type="function">
    <text evidence="2">May play the central regulatory role in sporulation. It may be an element of the effector pathway responsible for the activation of sporulation genes in response to nutritional stress. Spo0A may act in concert with spo0H (a sigma factor) to control the expression of some genes that are critical to the sporulation process.</text>
</comment>
<keyword evidence="4" id="KW-0472">Membrane</keyword>
<dbReference type="AlphaFoldDB" id="A0A1M6U7J7"/>
<dbReference type="InterPro" id="IPR001789">
    <property type="entry name" value="Sig_transdc_resp-reg_receiver"/>
</dbReference>
<dbReference type="CDD" id="cd01949">
    <property type="entry name" value="GGDEF"/>
    <property type="match status" value="1"/>
</dbReference>
<keyword evidence="8" id="KW-1185">Reference proteome</keyword>
<dbReference type="GO" id="GO:0052621">
    <property type="term" value="F:diguanylate cyclase activity"/>
    <property type="evidence" value="ECO:0007669"/>
    <property type="project" value="TreeGrafter"/>
</dbReference>
<reference evidence="7 8" key="1">
    <citation type="submission" date="2016-11" db="EMBL/GenBank/DDBJ databases">
        <authorList>
            <person name="Jaros S."/>
            <person name="Januszkiewicz K."/>
            <person name="Wedrychowicz H."/>
        </authorList>
    </citation>
    <scope>NUCLEOTIDE SEQUENCE [LARGE SCALE GENOMIC DNA]</scope>
    <source>
        <strain evidence="7 8">DSM 15480</strain>
    </source>
</reference>
<dbReference type="GO" id="GO:1902201">
    <property type="term" value="P:negative regulation of bacterial-type flagellum-dependent cell motility"/>
    <property type="evidence" value="ECO:0007669"/>
    <property type="project" value="TreeGrafter"/>
</dbReference>
<dbReference type="InterPro" id="IPR000160">
    <property type="entry name" value="GGDEF_dom"/>
</dbReference>
<sequence>MKMLKQALIESFQQMHHYFKDSKDEIADKNTLLLLSVSLFGLPIVVLLLIVTPFIVPSWFITIGHWLFLPFFLITLLFSFYEKQKTHRSYGIIHTMVLTFMIVIMGLIIYINTVPYPESSATLVTAAMIVLPVLLIVPFHENILVLIFSFLVFLFMNKQYIVPEMQGSNIFNGLAGLIFGIMVSWIVTNLRAQDNKDKREIVARSTQDNLTGILNKSTVEKKCFTYLEESSAENCTLIVIDIDNFKNINDSQGHYAGDQVLSMFGEAVQHTFRETDLVGRIGGDEFLVLMKGLSDSALVAKKMERLNDRFRKLLANKINVNATCSYGAILKGSEYIPYISLFKMSDKILYLAKKTGKNHGTIMSVADYHKQIGNTEIMFIVDDSEINRSIIRSLFEDNFDILEAENGEEAIELIEKHQNIISIMLLDMMLPEMGGFLILDWLETQHCINHFPVIAISSDEDTKLHCLQLGVTDIVSKPFVPEILKKRVANATRK</sequence>
<dbReference type="PROSITE" id="PS50887">
    <property type="entry name" value="GGDEF"/>
    <property type="match status" value="1"/>
</dbReference>
<evidence type="ECO:0000256" key="3">
    <source>
        <dbReference type="PROSITE-ProRule" id="PRU00169"/>
    </source>
</evidence>
<dbReference type="SMART" id="SM00448">
    <property type="entry name" value="REC"/>
    <property type="match status" value="1"/>
</dbReference>
<dbReference type="InterPro" id="IPR050469">
    <property type="entry name" value="Diguanylate_Cyclase"/>
</dbReference>
<evidence type="ECO:0000256" key="1">
    <source>
        <dbReference type="ARBA" id="ARBA00018672"/>
    </source>
</evidence>
<evidence type="ECO:0000313" key="7">
    <source>
        <dbReference type="EMBL" id="SHK65126.1"/>
    </source>
</evidence>
<proteinExistence type="predicted"/>
<dbReference type="SUPFAM" id="SSF55073">
    <property type="entry name" value="Nucleotide cyclase"/>
    <property type="match status" value="1"/>
</dbReference>
<dbReference type="SUPFAM" id="SSF52172">
    <property type="entry name" value="CheY-like"/>
    <property type="match status" value="1"/>
</dbReference>
<feature type="domain" description="GGDEF" evidence="6">
    <location>
        <begin position="233"/>
        <end position="365"/>
    </location>
</feature>
<feature type="transmembrane region" description="Helical" evidence="4">
    <location>
        <begin position="58"/>
        <end position="78"/>
    </location>
</feature>
<dbReference type="GO" id="GO:0043709">
    <property type="term" value="P:cell adhesion involved in single-species biofilm formation"/>
    <property type="evidence" value="ECO:0007669"/>
    <property type="project" value="TreeGrafter"/>
</dbReference>
<dbReference type="PANTHER" id="PTHR45138:SF9">
    <property type="entry name" value="DIGUANYLATE CYCLASE DGCM-RELATED"/>
    <property type="match status" value="1"/>
</dbReference>
<dbReference type="Pfam" id="PF00990">
    <property type="entry name" value="GGDEF"/>
    <property type="match status" value="1"/>
</dbReference>
<dbReference type="InterPro" id="IPR029787">
    <property type="entry name" value="Nucleotide_cyclase"/>
</dbReference>
<feature type="modified residue" description="4-aspartylphosphate" evidence="3">
    <location>
        <position position="427"/>
    </location>
</feature>
<dbReference type="STRING" id="1121950.SAMN02745243_03422"/>
<feature type="transmembrane region" description="Helical" evidence="4">
    <location>
        <begin position="168"/>
        <end position="187"/>
    </location>
</feature>
<dbReference type="OrthoDB" id="9804955at2"/>
<dbReference type="Gene3D" id="3.30.70.270">
    <property type="match status" value="1"/>
</dbReference>
<dbReference type="PROSITE" id="PS50110">
    <property type="entry name" value="RESPONSE_REGULATORY"/>
    <property type="match status" value="1"/>
</dbReference>
<keyword evidence="4" id="KW-0812">Transmembrane</keyword>
<feature type="transmembrane region" description="Helical" evidence="4">
    <location>
        <begin position="123"/>
        <end position="156"/>
    </location>
</feature>
<dbReference type="Pfam" id="PF00072">
    <property type="entry name" value="Response_reg"/>
    <property type="match status" value="1"/>
</dbReference>
<organism evidence="7 8">
    <name type="scientific">Hespellia stercorisuis DSM 15480</name>
    <dbReference type="NCBI Taxonomy" id="1121950"/>
    <lineage>
        <taxon>Bacteria</taxon>
        <taxon>Bacillati</taxon>
        <taxon>Bacillota</taxon>
        <taxon>Clostridia</taxon>
        <taxon>Lachnospirales</taxon>
        <taxon>Lachnospiraceae</taxon>
        <taxon>Hespellia</taxon>
    </lineage>
</organism>
<accession>A0A1M6U7J7</accession>
<dbReference type="InterPro" id="IPR011006">
    <property type="entry name" value="CheY-like_superfamily"/>
</dbReference>
<evidence type="ECO:0000313" key="8">
    <source>
        <dbReference type="Proteomes" id="UP000184301"/>
    </source>
</evidence>
<feature type="transmembrane region" description="Helical" evidence="4">
    <location>
        <begin position="32"/>
        <end position="52"/>
    </location>
</feature>
<dbReference type="CDD" id="cd00156">
    <property type="entry name" value="REC"/>
    <property type="match status" value="1"/>
</dbReference>
<dbReference type="Gene3D" id="3.40.50.2300">
    <property type="match status" value="1"/>
</dbReference>
<dbReference type="InterPro" id="IPR043128">
    <property type="entry name" value="Rev_trsase/Diguanyl_cyclase"/>
</dbReference>
<dbReference type="Proteomes" id="UP000184301">
    <property type="component" value="Unassembled WGS sequence"/>
</dbReference>
<keyword evidence="3" id="KW-0597">Phosphoprotein</keyword>
<evidence type="ECO:0000259" key="5">
    <source>
        <dbReference type="PROSITE" id="PS50110"/>
    </source>
</evidence>
<feature type="transmembrane region" description="Helical" evidence="4">
    <location>
        <begin position="90"/>
        <end position="111"/>
    </location>
</feature>
<dbReference type="GO" id="GO:0005886">
    <property type="term" value="C:plasma membrane"/>
    <property type="evidence" value="ECO:0007669"/>
    <property type="project" value="TreeGrafter"/>
</dbReference>
<keyword evidence="4" id="KW-1133">Transmembrane helix</keyword>
<dbReference type="PANTHER" id="PTHR45138">
    <property type="entry name" value="REGULATORY COMPONENTS OF SENSORY TRANSDUCTION SYSTEM"/>
    <property type="match status" value="1"/>
</dbReference>
<dbReference type="GO" id="GO:0000160">
    <property type="term" value="P:phosphorelay signal transduction system"/>
    <property type="evidence" value="ECO:0007669"/>
    <property type="project" value="InterPro"/>
</dbReference>
<name>A0A1M6U7J7_9FIRM</name>
<gene>
    <name evidence="7" type="ORF">SAMN02745243_03422</name>
</gene>